<keyword evidence="2 5" id="KW-0812">Transmembrane</keyword>
<comment type="caution">
    <text evidence="7">The sequence shown here is derived from an EMBL/GenBank/DDBJ whole genome shotgun (WGS) entry which is preliminary data.</text>
</comment>
<evidence type="ECO:0000313" key="8">
    <source>
        <dbReference type="Proteomes" id="UP001139263"/>
    </source>
</evidence>
<keyword evidence="8" id="KW-1185">Reference proteome</keyword>
<sequence>MYQQINSTVRVPKSMILAYILWFFLGSLGVHRFYLGRVKSGLAILLLTLLGSATMGIIIGYIFLGMVGIWLFIDLFLIPWMVTMPKSLMISSTVTMMHDHRLDNDIIDITPKDK</sequence>
<comment type="subcellular location">
    <subcellularLocation>
        <location evidence="1">Membrane</location>
        <topology evidence="1">Multi-pass membrane protein</topology>
    </subcellularLocation>
</comment>
<dbReference type="GO" id="GO:0016020">
    <property type="term" value="C:membrane"/>
    <property type="evidence" value="ECO:0007669"/>
    <property type="project" value="UniProtKB-SubCell"/>
</dbReference>
<reference evidence="7" key="1">
    <citation type="submission" date="2022-03" db="EMBL/GenBank/DDBJ databases">
        <title>Draft Genome Sequence of Firmicute Strain S0AB, a Heterotrophic Iron/Sulfur-Oxidizing Extreme Acidophile.</title>
        <authorList>
            <person name="Vergara E."/>
            <person name="Pakostova E."/>
            <person name="Johnson D.B."/>
            <person name="Holmes D.S."/>
        </authorList>
    </citation>
    <scope>NUCLEOTIDE SEQUENCE</scope>
    <source>
        <strain evidence="7">S0AB</strain>
    </source>
</reference>
<dbReference type="Proteomes" id="UP001139263">
    <property type="component" value="Unassembled WGS sequence"/>
</dbReference>
<protein>
    <recommendedName>
        <fullName evidence="6">TM2 domain-containing protein</fullName>
    </recommendedName>
</protein>
<gene>
    <name evidence="7" type="ORF">MM817_01328</name>
</gene>
<dbReference type="AlphaFoldDB" id="A0A9X1VAA1"/>
<accession>A0A9X1VAA1</accession>
<keyword evidence="4 5" id="KW-0472">Membrane</keyword>
<name>A0A9X1VAA1_9BACL</name>
<evidence type="ECO:0000256" key="5">
    <source>
        <dbReference type="SAM" id="Phobius"/>
    </source>
</evidence>
<dbReference type="Pfam" id="PF05154">
    <property type="entry name" value="TM2"/>
    <property type="match status" value="1"/>
</dbReference>
<dbReference type="PANTHER" id="PTHR21016">
    <property type="entry name" value="BETA-AMYLOID BINDING PROTEIN-RELATED"/>
    <property type="match status" value="1"/>
</dbReference>
<dbReference type="InterPro" id="IPR007829">
    <property type="entry name" value="TM2"/>
</dbReference>
<dbReference type="RefSeq" id="WP_241712829.1">
    <property type="nucleotide sequence ID" value="NZ_JALBUF010000003.1"/>
</dbReference>
<evidence type="ECO:0000313" key="7">
    <source>
        <dbReference type="EMBL" id="MCI0183058.1"/>
    </source>
</evidence>
<dbReference type="InterPro" id="IPR050932">
    <property type="entry name" value="TM2D1-3-like"/>
</dbReference>
<evidence type="ECO:0000259" key="6">
    <source>
        <dbReference type="Pfam" id="PF05154"/>
    </source>
</evidence>
<evidence type="ECO:0000256" key="1">
    <source>
        <dbReference type="ARBA" id="ARBA00004141"/>
    </source>
</evidence>
<evidence type="ECO:0000256" key="4">
    <source>
        <dbReference type="ARBA" id="ARBA00023136"/>
    </source>
</evidence>
<dbReference type="EMBL" id="JALBUF010000003">
    <property type="protein sequence ID" value="MCI0183058.1"/>
    <property type="molecule type" value="Genomic_DNA"/>
</dbReference>
<evidence type="ECO:0000256" key="2">
    <source>
        <dbReference type="ARBA" id="ARBA00022692"/>
    </source>
</evidence>
<evidence type="ECO:0000256" key="3">
    <source>
        <dbReference type="ARBA" id="ARBA00022989"/>
    </source>
</evidence>
<dbReference type="PANTHER" id="PTHR21016:SF25">
    <property type="entry name" value="TM2 DOMAIN-CONTAINING PROTEIN DDB_G0277895-RELATED"/>
    <property type="match status" value="1"/>
</dbReference>
<feature type="transmembrane region" description="Helical" evidence="5">
    <location>
        <begin position="16"/>
        <end position="35"/>
    </location>
</feature>
<organism evidence="7 8">
    <name type="scientific">Sulfoacidibacillus ferrooxidans</name>
    <dbReference type="NCBI Taxonomy" id="2005001"/>
    <lineage>
        <taxon>Bacteria</taxon>
        <taxon>Bacillati</taxon>
        <taxon>Bacillota</taxon>
        <taxon>Bacilli</taxon>
        <taxon>Bacillales</taxon>
        <taxon>Alicyclobacillaceae</taxon>
        <taxon>Sulfoacidibacillus</taxon>
    </lineage>
</organism>
<feature type="domain" description="TM2" evidence="6">
    <location>
        <begin position="12"/>
        <end position="62"/>
    </location>
</feature>
<proteinExistence type="predicted"/>
<feature type="transmembrane region" description="Helical" evidence="5">
    <location>
        <begin position="69"/>
        <end position="88"/>
    </location>
</feature>
<keyword evidence="3 5" id="KW-1133">Transmembrane helix</keyword>
<feature type="transmembrane region" description="Helical" evidence="5">
    <location>
        <begin position="42"/>
        <end position="63"/>
    </location>
</feature>